<reference evidence="2 3" key="1">
    <citation type="submission" date="2016-06" db="EMBL/GenBank/DDBJ databases">
        <title>Complete genome sequence of Streptomyces griseochromogenes ATCC 14511, the Blasticidin S producer.</title>
        <authorList>
            <person name="Wu L."/>
        </authorList>
    </citation>
    <scope>NUCLEOTIDE SEQUENCE [LARGE SCALE GENOMIC DNA]</scope>
    <source>
        <strain evidence="2 3">ATCC 14511</strain>
    </source>
</reference>
<dbReference type="EMBL" id="CP016279">
    <property type="protein sequence ID" value="ANP49555.1"/>
    <property type="molecule type" value="Genomic_DNA"/>
</dbReference>
<accession>A0A1B1ASN0</accession>
<dbReference type="STRING" id="68214.AVL59_07995"/>
<feature type="compositionally biased region" description="Basic and acidic residues" evidence="1">
    <location>
        <begin position="486"/>
        <end position="497"/>
    </location>
</feature>
<name>A0A1B1ASN0_9ACTN</name>
<dbReference type="KEGG" id="sgs:AVL59_07995"/>
<feature type="region of interest" description="Disordered" evidence="1">
    <location>
        <begin position="461"/>
        <end position="602"/>
    </location>
</feature>
<dbReference type="AlphaFoldDB" id="A0A1B1ASN0"/>
<dbReference type="RefSeq" id="WP_067300872.1">
    <property type="nucleotide sequence ID" value="NZ_CP016279.1"/>
</dbReference>
<feature type="region of interest" description="Disordered" evidence="1">
    <location>
        <begin position="818"/>
        <end position="837"/>
    </location>
</feature>
<gene>
    <name evidence="2" type="ORF">AVL59_07995</name>
</gene>
<proteinExistence type="predicted"/>
<feature type="compositionally biased region" description="Low complexity" evidence="1">
    <location>
        <begin position="533"/>
        <end position="546"/>
    </location>
</feature>
<organism evidence="2 3">
    <name type="scientific">Streptomyces griseochromogenes</name>
    <dbReference type="NCBI Taxonomy" id="68214"/>
    <lineage>
        <taxon>Bacteria</taxon>
        <taxon>Bacillati</taxon>
        <taxon>Actinomycetota</taxon>
        <taxon>Actinomycetes</taxon>
        <taxon>Kitasatosporales</taxon>
        <taxon>Streptomycetaceae</taxon>
        <taxon>Streptomyces</taxon>
    </lineage>
</organism>
<evidence type="ECO:0000313" key="2">
    <source>
        <dbReference type="EMBL" id="ANP49555.1"/>
    </source>
</evidence>
<protein>
    <submittedName>
        <fullName evidence="2">Uncharacterized protein</fullName>
    </submittedName>
</protein>
<evidence type="ECO:0000256" key="1">
    <source>
        <dbReference type="SAM" id="MobiDB-lite"/>
    </source>
</evidence>
<dbReference type="Proteomes" id="UP000092659">
    <property type="component" value="Chromosome"/>
</dbReference>
<sequence length="995" mass="106551">MGDEKKLIDPSGIPHFIGDLATLDTDVMLLTADAGQFRASGSDVHTEFQGLSAFYKAPEAEQLFATTLPVKQKSDAFADDLEKVASALSEYSTEVQPLVKKLDALKADATAFVNSVAGDDHWRKDQDKVDHNNDLWHDVNHTVTAFQDAERAAYNKIMALIGGTKLIADDGSHGENMYGFRADDLDHAKETPWGAPAEREYEGWAWLAHQGKQVWDGVWHDGVIGTVNGLGTLFGADGGHAAGEAWKSLAKLSTASGLTGATMGAWWLVPEDKLPSWLRDARTVHKEAAKGFVAYDQWKTNPARAAGAAGFNILTVVGTEGAGAAVSGAGKAGAATRALSVIGKVSRAADPMTYVGKAGKFAFVKVGDTFTRLKNLQTGAYLDLPEKYGLPESARRIPEDAIPDVDAHGNTVYLTTDGHILNADGSLRQRVDAAAHELSANDHGELDAAARDDHSHELVGAGARAEHGADATRPGGQEPGQPGRNVGDHEASSESRSDGPSGAGSAERSGADGGTGQHGSVGARHSDGESQQSGHTAAGAAESSSGHSRDIPHGTGAAHSHTSVPAGGGGDDTGLLVGGDTRVPDGPMEPRGNLVDGSWEGPQGLRLSPEENAATEHFMRRALATEPRITDAIEAAAGHVEHGKLNGLEYRLKGEDSLKRKVATALLEDVRLAPERALANIRDSLRYTVEIPTKEYSHGVQQAVGELRARGFENVTFKNTWGGSGYKGINSTWRDPSSGQVFEVQFHTPESFVAKMDTHVLYEKGRLPGISSDEFSAIQAAQNDLFDKVPVPRGADSISLDHDLHGGISAHAHDADLGRRGDESVHGNGPPPELTPEQRAAHDAHLNDLAQHYSDDFDQLKQDPDHKGKVKPSEMDEARVALDLREDRKVPTDIRRPPGANQGDLYSPSTGEFYDIKGVHSDWPPLNNVRDKTLPFKGAYDPANNQGWVRKLEDQIVTKGRMVILDMRNANQAAIDDVKSIVEQHGWSDRVVWYP</sequence>
<feature type="compositionally biased region" description="Low complexity" evidence="1">
    <location>
        <begin position="474"/>
        <end position="483"/>
    </location>
</feature>
<evidence type="ECO:0000313" key="3">
    <source>
        <dbReference type="Proteomes" id="UP000092659"/>
    </source>
</evidence>